<proteinExistence type="predicted"/>
<keyword evidence="2" id="KW-0812">Transmembrane</keyword>
<evidence type="ECO:0000313" key="4">
    <source>
        <dbReference type="Proteomes" id="UP001281410"/>
    </source>
</evidence>
<reference evidence="3" key="1">
    <citation type="journal article" date="2023" name="Plant J.">
        <title>Genome sequences and population genomics provide insights into the demographic history, inbreeding, and mutation load of two 'living fossil' tree species of Dipteronia.</title>
        <authorList>
            <person name="Feng Y."/>
            <person name="Comes H.P."/>
            <person name="Chen J."/>
            <person name="Zhu S."/>
            <person name="Lu R."/>
            <person name="Zhang X."/>
            <person name="Li P."/>
            <person name="Qiu J."/>
            <person name="Olsen K.M."/>
            <person name="Qiu Y."/>
        </authorList>
    </citation>
    <scope>NUCLEOTIDE SEQUENCE</scope>
    <source>
        <strain evidence="3">NBL</strain>
    </source>
</reference>
<dbReference type="EMBL" id="JANJYJ010000001">
    <property type="protein sequence ID" value="KAK3229027.1"/>
    <property type="molecule type" value="Genomic_DNA"/>
</dbReference>
<name>A0AAE0EIH4_9ROSI</name>
<dbReference type="AlphaFoldDB" id="A0AAE0EIH4"/>
<organism evidence="3 4">
    <name type="scientific">Dipteronia sinensis</name>
    <dbReference type="NCBI Taxonomy" id="43782"/>
    <lineage>
        <taxon>Eukaryota</taxon>
        <taxon>Viridiplantae</taxon>
        <taxon>Streptophyta</taxon>
        <taxon>Embryophyta</taxon>
        <taxon>Tracheophyta</taxon>
        <taxon>Spermatophyta</taxon>
        <taxon>Magnoliopsida</taxon>
        <taxon>eudicotyledons</taxon>
        <taxon>Gunneridae</taxon>
        <taxon>Pentapetalae</taxon>
        <taxon>rosids</taxon>
        <taxon>malvids</taxon>
        <taxon>Sapindales</taxon>
        <taxon>Sapindaceae</taxon>
        <taxon>Hippocastanoideae</taxon>
        <taxon>Acereae</taxon>
        <taxon>Dipteronia</taxon>
    </lineage>
</organism>
<evidence type="ECO:0000313" key="3">
    <source>
        <dbReference type="EMBL" id="KAK3229027.1"/>
    </source>
</evidence>
<accession>A0AAE0EIH4</accession>
<keyword evidence="2" id="KW-1133">Transmembrane helix</keyword>
<evidence type="ECO:0000256" key="1">
    <source>
        <dbReference type="SAM" id="MobiDB-lite"/>
    </source>
</evidence>
<feature type="transmembrane region" description="Helical" evidence="2">
    <location>
        <begin position="55"/>
        <end position="80"/>
    </location>
</feature>
<feature type="region of interest" description="Disordered" evidence="1">
    <location>
        <begin position="1"/>
        <end position="42"/>
    </location>
</feature>
<comment type="caution">
    <text evidence="3">The sequence shown here is derived from an EMBL/GenBank/DDBJ whole genome shotgun (WGS) entry which is preliminary data.</text>
</comment>
<gene>
    <name evidence="3" type="ORF">Dsin_000908</name>
</gene>
<evidence type="ECO:0000256" key="2">
    <source>
        <dbReference type="SAM" id="Phobius"/>
    </source>
</evidence>
<sequence>MIEHAKPRPDTVRSISLGVDREKKEGRGLSSGLDSMSEKEERGENGFDLATCGGLIQSAFGVGLIWAPMVVCVLLTMMVVCGI</sequence>
<keyword evidence="2" id="KW-0472">Membrane</keyword>
<protein>
    <submittedName>
        <fullName evidence="3">Uncharacterized protein</fullName>
    </submittedName>
</protein>
<dbReference type="Proteomes" id="UP001281410">
    <property type="component" value="Unassembled WGS sequence"/>
</dbReference>
<keyword evidence="4" id="KW-1185">Reference proteome</keyword>
<feature type="compositionally biased region" description="Basic and acidic residues" evidence="1">
    <location>
        <begin position="1"/>
        <end position="11"/>
    </location>
</feature>